<evidence type="ECO:0000256" key="2">
    <source>
        <dbReference type="ARBA" id="ARBA00022692"/>
    </source>
</evidence>
<feature type="domain" description="EamA" evidence="7">
    <location>
        <begin position="251"/>
        <end position="383"/>
    </location>
</feature>
<feature type="transmembrane region" description="Helical" evidence="6">
    <location>
        <begin position="344"/>
        <end position="361"/>
    </location>
</feature>
<gene>
    <name evidence="8" type="ORF">OH76DRAFT_1436889</name>
</gene>
<dbReference type="InterPro" id="IPR037185">
    <property type="entry name" value="EmrE-like"/>
</dbReference>
<evidence type="ECO:0000313" key="8">
    <source>
        <dbReference type="EMBL" id="RDX50722.1"/>
    </source>
</evidence>
<evidence type="ECO:0000256" key="6">
    <source>
        <dbReference type="SAM" id="Phobius"/>
    </source>
</evidence>
<proteinExistence type="predicted"/>
<feature type="transmembrane region" description="Helical" evidence="6">
    <location>
        <begin position="189"/>
        <end position="209"/>
    </location>
</feature>
<feature type="transmembrane region" description="Helical" evidence="6">
    <location>
        <begin position="66"/>
        <end position="85"/>
    </location>
</feature>
<feature type="compositionally biased region" description="Basic and acidic residues" evidence="5">
    <location>
        <begin position="410"/>
        <end position="419"/>
    </location>
</feature>
<dbReference type="PANTHER" id="PTHR22911">
    <property type="entry name" value="ACYL-MALONYL CONDENSING ENZYME-RELATED"/>
    <property type="match status" value="1"/>
</dbReference>
<organism evidence="8 9">
    <name type="scientific">Lentinus brumalis</name>
    <dbReference type="NCBI Taxonomy" id="2498619"/>
    <lineage>
        <taxon>Eukaryota</taxon>
        <taxon>Fungi</taxon>
        <taxon>Dikarya</taxon>
        <taxon>Basidiomycota</taxon>
        <taxon>Agaricomycotina</taxon>
        <taxon>Agaricomycetes</taxon>
        <taxon>Polyporales</taxon>
        <taxon>Polyporaceae</taxon>
        <taxon>Lentinus</taxon>
    </lineage>
</organism>
<evidence type="ECO:0000313" key="9">
    <source>
        <dbReference type="Proteomes" id="UP000256964"/>
    </source>
</evidence>
<name>A0A371DE24_9APHY</name>
<dbReference type="Pfam" id="PF00892">
    <property type="entry name" value="EamA"/>
    <property type="match status" value="2"/>
</dbReference>
<comment type="subcellular location">
    <subcellularLocation>
        <location evidence="1">Membrane</location>
        <topology evidence="1">Multi-pass membrane protein</topology>
    </subcellularLocation>
</comment>
<feature type="domain" description="EamA" evidence="7">
    <location>
        <begin position="66"/>
        <end position="203"/>
    </location>
</feature>
<feature type="transmembrane region" description="Helical" evidence="6">
    <location>
        <begin position="162"/>
        <end position="180"/>
    </location>
</feature>
<protein>
    <submittedName>
        <fullName evidence="8">DUF6-domain-containing protein</fullName>
    </submittedName>
</protein>
<feature type="transmembrane region" description="Helical" evidence="6">
    <location>
        <begin position="130"/>
        <end position="150"/>
    </location>
</feature>
<evidence type="ECO:0000256" key="4">
    <source>
        <dbReference type="ARBA" id="ARBA00023136"/>
    </source>
</evidence>
<dbReference type="InterPro" id="IPR000620">
    <property type="entry name" value="EamA_dom"/>
</dbReference>
<feature type="compositionally biased region" description="Acidic residues" evidence="5">
    <location>
        <begin position="420"/>
        <end position="429"/>
    </location>
</feature>
<evidence type="ECO:0000256" key="5">
    <source>
        <dbReference type="SAM" id="MobiDB-lite"/>
    </source>
</evidence>
<dbReference type="Proteomes" id="UP000256964">
    <property type="component" value="Unassembled WGS sequence"/>
</dbReference>
<dbReference type="PANTHER" id="PTHR22911:SF6">
    <property type="entry name" value="SOLUTE CARRIER FAMILY 35 MEMBER G1"/>
    <property type="match status" value="1"/>
</dbReference>
<accession>A0A371DE24</accession>
<feature type="region of interest" description="Disordered" evidence="5">
    <location>
        <begin position="410"/>
        <end position="459"/>
    </location>
</feature>
<evidence type="ECO:0000256" key="1">
    <source>
        <dbReference type="ARBA" id="ARBA00004141"/>
    </source>
</evidence>
<dbReference type="EMBL" id="KZ857398">
    <property type="protein sequence ID" value="RDX50722.1"/>
    <property type="molecule type" value="Genomic_DNA"/>
</dbReference>
<dbReference type="SUPFAM" id="SSF103481">
    <property type="entry name" value="Multidrug resistance efflux transporter EmrE"/>
    <property type="match status" value="2"/>
</dbReference>
<sequence>MPSRNPFNASTPDRTNFDADVPLSPQVSFIPTPRGTTNEGSSQVARSWRRIVRRAGRLGELAENNVGLLLVASSQFFFSLMNVGVKTLSSLDLPVPAMELILVRMAITWICCVAYMFFMRVPDPILGPKGVRYFLVQRGVFGFLGIYGLYYSLQYLSLSDATVLQFLSPMFTAIAGAIFLREVFSWREAAAGIASLFGVILIARPAFLFRSGPGTHDDSIPAGVDSMMLRAVGDSTTANNESALSAQRLTAVGVALLGAVGAAGAYTTIRHIGKRAHALHNLVAYSALCVIVTIIAMIVMRTPFVVPTRWDWVLLLLFIGIAGFTGQVLLTLGLQREAAGRGAIAVYGQIVFATIFERLFFHTSPSPLSIVGTCIIISSALYVAVWHRHLTLRYHSTFLIPCPQLTKKVNHETKTRPESSDDPSVEEGLLDEHHHDEEEATAGASIPLTDNPGSKSPAH</sequence>
<keyword evidence="9" id="KW-1185">Reference proteome</keyword>
<keyword evidence="2 6" id="KW-0812">Transmembrane</keyword>
<dbReference type="OrthoDB" id="306876at2759"/>
<dbReference type="AlphaFoldDB" id="A0A371DE24"/>
<evidence type="ECO:0000259" key="7">
    <source>
        <dbReference type="Pfam" id="PF00892"/>
    </source>
</evidence>
<evidence type="ECO:0000256" key="3">
    <source>
        <dbReference type="ARBA" id="ARBA00022989"/>
    </source>
</evidence>
<feature type="transmembrane region" description="Helical" evidence="6">
    <location>
        <begin position="281"/>
        <end position="300"/>
    </location>
</feature>
<dbReference type="GO" id="GO:0016020">
    <property type="term" value="C:membrane"/>
    <property type="evidence" value="ECO:0007669"/>
    <property type="project" value="UniProtKB-SubCell"/>
</dbReference>
<keyword evidence="4 6" id="KW-0472">Membrane</keyword>
<keyword evidence="3 6" id="KW-1133">Transmembrane helix</keyword>
<feature type="transmembrane region" description="Helical" evidence="6">
    <location>
        <begin position="97"/>
        <end position="118"/>
    </location>
</feature>
<reference evidence="8 9" key="1">
    <citation type="journal article" date="2018" name="Biotechnol. Biofuels">
        <title>Integrative visual omics of the white-rot fungus Polyporus brumalis exposes the biotechnological potential of its oxidative enzymes for delignifying raw plant biomass.</title>
        <authorList>
            <person name="Miyauchi S."/>
            <person name="Rancon A."/>
            <person name="Drula E."/>
            <person name="Hage H."/>
            <person name="Chaduli D."/>
            <person name="Favel A."/>
            <person name="Grisel S."/>
            <person name="Henrissat B."/>
            <person name="Herpoel-Gimbert I."/>
            <person name="Ruiz-Duenas F.J."/>
            <person name="Chevret D."/>
            <person name="Hainaut M."/>
            <person name="Lin J."/>
            <person name="Wang M."/>
            <person name="Pangilinan J."/>
            <person name="Lipzen A."/>
            <person name="Lesage-Meessen L."/>
            <person name="Navarro D."/>
            <person name="Riley R."/>
            <person name="Grigoriev I.V."/>
            <person name="Zhou S."/>
            <person name="Raouche S."/>
            <person name="Rosso M.N."/>
        </authorList>
    </citation>
    <scope>NUCLEOTIDE SEQUENCE [LARGE SCALE GENOMIC DNA]</scope>
    <source>
        <strain evidence="8 9">BRFM 1820</strain>
    </source>
</reference>
<feature type="transmembrane region" description="Helical" evidence="6">
    <location>
        <begin position="312"/>
        <end position="332"/>
    </location>
</feature>
<feature type="transmembrane region" description="Helical" evidence="6">
    <location>
        <begin position="367"/>
        <end position="386"/>
    </location>
</feature>
<feature type="transmembrane region" description="Helical" evidence="6">
    <location>
        <begin position="249"/>
        <end position="269"/>
    </location>
</feature>